<proteinExistence type="predicted"/>
<dbReference type="EMBL" id="AP027728">
    <property type="protein sequence ID" value="BDZ39653.1"/>
    <property type="molecule type" value="Genomic_DNA"/>
</dbReference>
<dbReference type="CDD" id="cd14852">
    <property type="entry name" value="LD-carboxypeptidase"/>
    <property type="match status" value="1"/>
</dbReference>
<protein>
    <recommendedName>
        <fullName evidence="2">D-alanyl-D-alanine carboxypeptidase-like core domain-containing protein</fullName>
    </recommendedName>
</protein>
<organism evidence="3 4">
    <name type="scientific">Microbacterium suwonense</name>
    <dbReference type="NCBI Taxonomy" id="683047"/>
    <lineage>
        <taxon>Bacteria</taxon>
        <taxon>Bacillati</taxon>
        <taxon>Actinomycetota</taxon>
        <taxon>Actinomycetes</taxon>
        <taxon>Micrococcales</taxon>
        <taxon>Microbacteriaceae</taxon>
        <taxon>Microbacterium</taxon>
    </lineage>
</organism>
<keyword evidence="1" id="KW-0812">Transmembrane</keyword>
<keyword evidence="4" id="KW-1185">Reference proteome</keyword>
<accession>A0ABM8FVD1</accession>
<gene>
    <name evidence="3" type="ORF">GCM10025863_22670</name>
</gene>
<evidence type="ECO:0000256" key="1">
    <source>
        <dbReference type="SAM" id="Phobius"/>
    </source>
</evidence>
<dbReference type="RefSeq" id="WP_286299925.1">
    <property type="nucleotide sequence ID" value="NZ_AP027728.1"/>
</dbReference>
<dbReference type="SUPFAM" id="SSF55166">
    <property type="entry name" value="Hedgehog/DD-peptidase"/>
    <property type="match status" value="1"/>
</dbReference>
<sequence length="308" mass="31866">MSATQSRHASRAPFAVTVALPIGVLFTAVASLATLLGVIATAPVEVELPAPAAALVLPDVEVTATPVLNPCADAEVQAALAAGDDEAVVKAFGGGGEFQAAVAIGNAPCIPLDDPAHEWVVVNKLRALTPIDFTPASVTPSNLRGTSRSVSMRPAAADALNRLADAARAAGAGVMGVNNAYRSYGLQKITYSSFVRSEGRAGADAGSARPGHSEHQTGLAVDVVACTPGCGGIGQFAGTAQSRWVAEHAWEFGFIVRYEDGATATTGYMPEPWHLRYIGVELARAYHQGGFHTLEDFFGLPPAPDYSE</sequence>
<name>A0ABM8FVD1_9MICO</name>
<dbReference type="Gene3D" id="3.30.1380.10">
    <property type="match status" value="1"/>
</dbReference>
<dbReference type="InterPro" id="IPR052179">
    <property type="entry name" value="DD-CPase-like"/>
</dbReference>
<dbReference type="PANTHER" id="PTHR34385:SF1">
    <property type="entry name" value="PEPTIDOGLYCAN L-ALANYL-D-GLUTAMATE ENDOPEPTIDASE CWLK"/>
    <property type="match status" value="1"/>
</dbReference>
<dbReference type="PANTHER" id="PTHR34385">
    <property type="entry name" value="D-ALANYL-D-ALANINE CARBOXYPEPTIDASE"/>
    <property type="match status" value="1"/>
</dbReference>
<dbReference type="InterPro" id="IPR003709">
    <property type="entry name" value="VanY-like_core_dom"/>
</dbReference>
<evidence type="ECO:0000313" key="3">
    <source>
        <dbReference type="EMBL" id="BDZ39653.1"/>
    </source>
</evidence>
<dbReference type="Pfam" id="PF02557">
    <property type="entry name" value="VanY"/>
    <property type="match status" value="1"/>
</dbReference>
<keyword evidence="1" id="KW-1133">Transmembrane helix</keyword>
<dbReference type="InterPro" id="IPR009045">
    <property type="entry name" value="Zn_M74/Hedgehog-like"/>
</dbReference>
<evidence type="ECO:0000313" key="4">
    <source>
        <dbReference type="Proteomes" id="UP001321543"/>
    </source>
</evidence>
<reference evidence="4" key="1">
    <citation type="journal article" date="2019" name="Int. J. Syst. Evol. Microbiol.">
        <title>The Global Catalogue of Microorganisms (GCM) 10K type strain sequencing project: providing services to taxonomists for standard genome sequencing and annotation.</title>
        <authorList>
            <consortium name="The Broad Institute Genomics Platform"/>
            <consortium name="The Broad Institute Genome Sequencing Center for Infectious Disease"/>
            <person name="Wu L."/>
            <person name="Ma J."/>
        </authorList>
    </citation>
    <scope>NUCLEOTIDE SEQUENCE [LARGE SCALE GENOMIC DNA]</scope>
    <source>
        <strain evidence="4">NBRC 106310</strain>
    </source>
</reference>
<keyword evidence="1" id="KW-0472">Membrane</keyword>
<feature type="domain" description="D-alanyl-D-alanine carboxypeptidase-like core" evidence="2">
    <location>
        <begin position="151"/>
        <end position="279"/>
    </location>
</feature>
<feature type="transmembrane region" description="Helical" evidence="1">
    <location>
        <begin position="12"/>
        <end position="39"/>
    </location>
</feature>
<evidence type="ECO:0000259" key="2">
    <source>
        <dbReference type="Pfam" id="PF02557"/>
    </source>
</evidence>
<dbReference type="InterPro" id="IPR058193">
    <property type="entry name" value="VanY/YodJ_core_dom"/>
</dbReference>
<dbReference type="Proteomes" id="UP001321543">
    <property type="component" value="Chromosome"/>
</dbReference>